<name>A0A561Q3D4_9BACT</name>
<dbReference type="AlphaFoldDB" id="A0A561Q3D4"/>
<proteinExistence type="predicted"/>
<gene>
    <name evidence="1" type="ORF">FHW36_101807</name>
</gene>
<evidence type="ECO:0000313" key="1">
    <source>
        <dbReference type="EMBL" id="TWF44881.1"/>
    </source>
</evidence>
<organism evidence="1 2">
    <name type="scientific">Chitinophaga polysaccharea</name>
    <dbReference type="NCBI Taxonomy" id="1293035"/>
    <lineage>
        <taxon>Bacteria</taxon>
        <taxon>Pseudomonadati</taxon>
        <taxon>Bacteroidota</taxon>
        <taxon>Chitinophagia</taxon>
        <taxon>Chitinophagales</taxon>
        <taxon>Chitinophagaceae</taxon>
        <taxon>Chitinophaga</taxon>
    </lineage>
</organism>
<evidence type="ECO:0000313" key="2">
    <source>
        <dbReference type="Proteomes" id="UP000320811"/>
    </source>
</evidence>
<sequence length="60" mass="6937">MLVPVVSTDYNIANQGLVVSNMKKKPPPISSNGKIFQIQLLQRNVDFLDNLYFNFYNYIL</sequence>
<comment type="caution">
    <text evidence="1">The sequence shown here is derived from an EMBL/GenBank/DDBJ whole genome shotgun (WGS) entry which is preliminary data.</text>
</comment>
<reference evidence="1 2" key="1">
    <citation type="submission" date="2019-06" db="EMBL/GenBank/DDBJ databases">
        <title>Sorghum-associated microbial communities from plants grown in Nebraska, USA.</title>
        <authorList>
            <person name="Schachtman D."/>
        </authorList>
    </citation>
    <scope>NUCLEOTIDE SEQUENCE [LARGE SCALE GENOMIC DNA]</scope>
    <source>
        <strain evidence="1 2">1209</strain>
    </source>
</reference>
<protein>
    <submittedName>
        <fullName evidence="1">Uncharacterized protein</fullName>
    </submittedName>
</protein>
<dbReference type="Proteomes" id="UP000320811">
    <property type="component" value="Unassembled WGS sequence"/>
</dbReference>
<accession>A0A561Q3D4</accession>
<dbReference type="EMBL" id="VIWO01000001">
    <property type="protein sequence ID" value="TWF44881.1"/>
    <property type="molecule type" value="Genomic_DNA"/>
</dbReference>
<keyword evidence="2" id="KW-1185">Reference proteome</keyword>